<protein>
    <recommendedName>
        <fullName evidence="5">Mid2 domain-containing protein</fullName>
    </recommendedName>
</protein>
<dbReference type="AlphaFoldDB" id="A0AAD7CJA0"/>
<accession>A0AAD7CJA0</accession>
<evidence type="ECO:0000256" key="2">
    <source>
        <dbReference type="SAM" id="SignalP"/>
    </source>
</evidence>
<evidence type="ECO:0008006" key="5">
    <source>
        <dbReference type="Google" id="ProtNLM"/>
    </source>
</evidence>
<gene>
    <name evidence="3" type="ORF">FB45DRAFT_887795</name>
</gene>
<feature type="transmembrane region" description="Helical" evidence="1">
    <location>
        <begin position="228"/>
        <end position="251"/>
    </location>
</feature>
<evidence type="ECO:0000313" key="4">
    <source>
        <dbReference type="Proteomes" id="UP001221142"/>
    </source>
</evidence>
<dbReference type="Proteomes" id="UP001221142">
    <property type="component" value="Unassembled WGS sequence"/>
</dbReference>
<evidence type="ECO:0000256" key="1">
    <source>
        <dbReference type="SAM" id="Phobius"/>
    </source>
</evidence>
<keyword evidence="1" id="KW-0472">Membrane</keyword>
<dbReference type="EMBL" id="JARKIF010000001">
    <property type="protein sequence ID" value="KAJ7650388.1"/>
    <property type="molecule type" value="Genomic_DNA"/>
</dbReference>
<evidence type="ECO:0000313" key="3">
    <source>
        <dbReference type="EMBL" id="KAJ7650388.1"/>
    </source>
</evidence>
<reference evidence="3" key="1">
    <citation type="submission" date="2023-03" db="EMBL/GenBank/DDBJ databases">
        <title>Massive genome expansion in bonnet fungi (Mycena s.s.) driven by repeated elements and novel gene families across ecological guilds.</title>
        <authorList>
            <consortium name="Lawrence Berkeley National Laboratory"/>
            <person name="Harder C.B."/>
            <person name="Miyauchi S."/>
            <person name="Viragh M."/>
            <person name="Kuo A."/>
            <person name="Thoen E."/>
            <person name="Andreopoulos B."/>
            <person name="Lu D."/>
            <person name="Skrede I."/>
            <person name="Drula E."/>
            <person name="Henrissat B."/>
            <person name="Morin E."/>
            <person name="Kohler A."/>
            <person name="Barry K."/>
            <person name="LaButti K."/>
            <person name="Morin E."/>
            <person name="Salamov A."/>
            <person name="Lipzen A."/>
            <person name="Mereny Z."/>
            <person name="Hegedus B."/>
            <person name="Baldrian P."/>
            <person name="Stursova M."/>
            <person name="Weitz H."/>
            <person name="Taylor A."/>
            <person name="Grigoriev I.V."/>
            <person name="Nagy L.G."/>
            <person name="Martin F."/>
            <person name="Kauserud H."/>
        </authorList>
    </citation>
    <scope>NUCLEOTIDE SEQUENCE</scope>
    <source>
        <strain evidence="3">9284</strain>
    </source>
</reference>
<name>A0AAD7CJA0_9AGAR</name>
<feature type="signal peptide" evidence="2">
    <location>
        <begin position="1"/>
        <end position="20"/>
    </location>
</feature>
<keyword evidence="2" id="KW-0732">Signal</keyword>
<keyword evidence="1" id="KW-1133">Transmembrane helix</keyword>
<organism evidence="3 4">
    <name type="scientific">Roridomyces roridus</name>
    <dbReference type="NCBI Taxonomy" id="1738132"/>
    <lineage>
        <taxon>Eukaryota</taxon>
        <taxon>Fungi</taxon>
        <taxon>Dikarya</taxon>
        <taxon>Basidiomycota</taxon>
        <taxon>Agaricomycotina</taxon>
        <taxon>Agaricomycetes</taxon>
        <taxon>Agaricomycetidae</taxon>
        <taxon>Agaricales</taxon>
        <taxon>Marasmiineae</taxon>
        <taxon>Mycenaceae</taxon>
        <taxon>Roridomyces</taxon>
    </lineage>
</organism>
<feature type="chain" id="PRO_5042150369" description="Mid2 domain-containing protein" evidence="2">
    <location>
        <begin position="21"/>
        <end position="367"/>
    </location>
</feature>
<comment type="caution">
    <text evidence="3">The sequence shown here is derived from an EMBL/GenBank/DDBJ whole genome shotgun (WGS) entry which is preliminary data.</text>
</comment>
<keyword evidence="1" id="KW-0812">Transmembrane</keyword>
<keyword evidence="4" id="KW-1185">Reference proteome</keyword>
<proteinExistence type="predicted"/>
<sequence length="367" mass="38907">MPLVALAVFLFCFLGGKAHADPVNLTIDDTNSTHWNFQGNWHAVTPAAPCTNCFTRPDPNSVFNSTWHDGSILSNPILLTGTFSFQGSAVYIYGIDVTDPGNVSFAMSNPTMEGFHYYAGSGYTYNSLFFSATDLDASVSHTVTFTITISSAGGGSALFDYAHVTVEQSDSTSGSSSSTSASSTLAVSSSSSTSSISYVVSFLLATCCTLSASSSVQPSTAHKSHTGALIGGVVGGVGGLALVSVLLLLIFRWRRSLVSRDGTHEPQDGSEAMKPFLSPVNVPLLSRPDSGSPPMSGMRWDMHRNLEVEERLRNLERLTATASDPPAYNSDYTTVSIPYDLSAGGIDSLASRRPLGRHTKVQTTTAR</sequence>